<accession>A0A9P0MI13</accession>
<reference evidence="1" key="1">
    <citation type="submission" date="2022-01" db="EMBL/GenBank/DDBJ databases">
        <authorList>
            <person name="King R."/>
        </authorList>
    </citation>
    <scope>NUCLEOTIDE SEQUENCE</scope>
</reference>
<protein>
    <submittedName>
        <fullName evidence="1">Uncharacterized protein</fullName>
    </submittedName>
</protein>
<keyword evidence="2" id="KW-1185">Reference proteome</keyword>
<dbReference type="AlphaFoldDB" id="A0A9P0MI13"/>
<dbReference type="EMBL" id="OV725080">
    <property type="protein sequence ID" value="CAH1398468.1"/>
    <property type="molecule type" value="Genomic_DNA"/>
</dbReference>
<evidence type="ECO:0000313" key="1">
    <source>
        <dbReference type="EMBL" id="CAH1398468.1"/>
    </source>
</evidence>
<dbReference type="Proteomes" id="UP001152798">
    <property type="component" value="Chromosome 4"/>
</dbReference>
<evidence type="ECO:0000313" key="2">
    <source>
        <dbReference type="Proteomes" id="UP001152798"/>
    </source>
</evidence>
<proteinExistence type="predicted"/>
<sequence length="71" mass="8220">MLLILPKKYFQLCSYHIYRIIIKYISIATLQKSALMFNRPQRDLGCLIAFTIELFLLSGSTTAICHKNILI</sequence>
<organism evidence="1 2">
    <name type="scientific">Nezara viridula</name>
    <name type="common">Southern green stink bug</name>
    <name type="synonym">Cimex viridulus</name>
    <dbReference type="NCBI Taxonomy" id="85310"/>
    <lineage>
        <taxon>Eukaryota</taxon>
        <taxon>Metazoa</taxon>
        <taxon>Ecdysozoa</taxon>
        <taxon>Arthropoda</taxon>
        <taxon>Hexapoda</taxon>
        <taxon>Insecta</taxon>
        <taxon>Pterygota</taxon>
        <taxon>Neoptera</taxon>
        <taxon>Paraneoptera</taxon>
        <taxon>Hemiptera</taxon>
        <taxon>Heteroptera</taxon>
        <taxon>Panheteroptera</taxon>
        <taxon>Pentatomomorpha</taxon>
        <taxon>Pentatomoidea</taxon>
        <taxon>Pentatomidae</taxon>
        <taxon>Pentatominae</taxon>
        <taxon>Nezara</taxon>
    </lineage>
</organism>
<gene>
    <name evidence="1" type="ORF">NEZAVI_LOCUS8113</name>
</gene>
<name>A0A9P0MI13_NEZVI</name>